<gene>
    <name evidence="2" type="ORF">JKJ07_32040</name>
</gene>
<dbReference type="PROSITE" id="PS51257">
    <property type="entry name" value="PROKAR_LIPOPROTEIN"/>
    <property type="match status" value="1"/>
</dbReference>
<evidence type="ECO:0008006" key="4">
    <source>
        <dbReference type="Google" id="ProtNLM"/>
    </source>
</evidence>
<feature type="chain" id="PRO_5045676997" description="Lipoprotein" evidence="1">
    <location>
        <begin position="22"/>
        <end position="155"/>
    </location>
</feature>
<keyword evidence="3" id="KW-1185">Reference proteome</keyword>
<sequence>MKRRFVAAAVLVLALAGCTSADGPAMTVEQAGATYLELSTASNAAREAWMRAPAPTTATLAQHKQLAEEAAEATATFSQGLRDNHWPDEAQPAISALDDALQEREAAYKRVATAGNVADYLAAASEVPVTTSLTGDVRKALGLPEGAVVTGATPR</sequence>
<evidence type="ECO:0000313" key="3">
    <source>
        <dbReference type="Proteomes" id="UP000598996"/>
    </source>
</evidence>
<evidence type="ECO:0000256" key="1">
    <source>
        <dbReference type="SAM" id="SignalP"/>
    </source>
</evidence>
<dbReference type="EMBL" id="JAENHO010000010">
    <property type="protein sequence ID" value="MBL7258954.1"/>
    <property type="molecule type" value="Genomic_DNA"/>
</dbReference>
<keyword evidence="1" id="KW-0732">Signal</keyword>
<comment type="caution">
    <text evidence="2">The sequence shown here is derived from an EMBL/GenBank/DDBJ whole genome shotgun (WGS) entry which is preliminary data.</text>
</comment>
<dbReference type="RefSeq" id="WP_202995622.1">
    <property type="nucleotide sequence ID" value="NZ_JAENHO010000010.1"/>
</dbReference>
<reference evidence="2 3" key="1">
    <citation type="submission" date="2021-01" db="EMBL/GenBank/DDBJ databases">
        <title>Actinoplanes sp. nov. LDG1-01 isolated from lichen.</title>
        <authorList>
            <person name="Saeng-In P."/>
            <person name="Phongsopitanun W."/>
            <person name="Kanchanasin P."/>
            <person name="Yuki M."/>
            <person name="Kudo T."/>
            <person name="Ohkuma M."/>
            <person name="Tanasupawat S."/>
        </authorList>
    </citation>
    <scope>NUCLEOTIDE SEQUENCE [LARGE SCALE GENOMIC DNA]</scope>
    <source>
        <strain evidence="2 3">LDG1-01</strain>
    </source>
</reference>
<proteinExistence type="predicted"/>
<evidence type="ECO:0000313" key="2">
    <source>
        <dbReference type="EMBL" id="MBL7258954.1"/>
    </source>
</evidence>
<dbReference type="Proteomes" id="UP000598996">
    <property type="component" value="Unassembled WGS sequence"/>
</dbReference>
<name>A0ABS1VWY4_9ACTN</name>
<accession>A0ABS1VWY4</accession>
<protein>
    <recommendedName>
        <fullName evidence="4">Lipoprotein</fullName>
    </recommendedName>
</protein>
<feature type="signal peptide" evidence="1">
    <location>
        <begin position="1"/>
        <end position="21"/>
    </location>
</feature>
<organism evidence="2 3">
    <name type="scientific">Paractinoplanes lichenicola</name>
    <dbReference type="NCBI Taxonomy" id="2802976"/>
    <lineage>
        <taxon>Bacteria</taxon>
        <taxon>Bacillati</taxon>
        <taxon>Actinomycetota</taxon>
        <taxon>Actinomycetes</taxon>
        <taxon>Micromonosporales</taxon>
        <taxon>Micromonosporaceae</taxon>
        <taxon>Paractinoplanes</taxon>
    </lineage>
</organism>